<feature type="region of interest" description="Disordered" evidence="9">
    <location>
        <begin position="19"/>
        <end position="53"/>
    </location>
</feature>
<keyword evidence="5 6" id="KW-0413">Isomerase</keyword>
<dbReference type="PROSITE" id="PS00176">
    <property type="entry name" value="TOPO_IB_1"/>
    <property type="match status" value="1"/>
</dbReference>
<keyword evidence="4 6" id="KW-0238">DNA-binding</keyword>
<dbReference type="InterPro" id="IPR048045">
    <property type="entry name" value="Topoisomer_I_DNA-bd"/>
</dbReference>
<feature type="domain" description="DNA topoisomerase I eukaryotic-type" evidence="10">
    <location>
        <begin position="352"/>
        <end position="727"/>
    </location>
</feature>
<evidence type="ECO:0000256" key="1">
    <source>
        <dbReference type="ARBA" id="ARBA00000213"/>
    </source>
</evidence>
<dbReference type="Pfam" id="PF14370">
    <property type="entry name" value="Topo_C_assoc"/>
    <property type="match status" value="1"/>
</dbReference>
<dbReference type="Gene3D" id="3.90.15.10">
    <property type="entry name" value="Topoisomerase I, Chain A, domain 3"/>
    <property type="match status" value="1"/>
</dbReference>
<feature type="compositionally biased region" description="Basic and acidic residues" evidence="9">
    <location>
        <begin position="168"/>
        <end position="179"/>
    </location>
</feature>
<dbReference type="SUPFAM" id="SSF56741">
    <property type="entry name" value="Eukaryotic DNA topoisomerase I, N-terminal DNA-binding fragment"/>
    <property type="match status" value="1"/>
</dbReference>
<name>A0ABD1E909_HYPHA</name>
<evidence type="ECO:0000256" key="6">
    <source>
        <dbReference type="PROSITE-ProRule" id="PRU01382"/>
    </source>
</evidence>
<dbReference type="PANTHER" id="PTHR10290">
    <property type="entry name" value="DNA TOPOISOMERASE I"/>
    <property type="match status" value="1"/>
</dbReference>
<evidence type="ECO:0000313" key="12">
    <source>
        <dbReference type="Proteomes" id="UP001566132"/>
    </source>
</evidence>
<comment type="caution">
    <text evidence="11">The sequence shown here is derived from an EMBL/GenBank/DDBJ whole genome shotgun (WGS) entry which is preliminary data.</text>
</comment>
<dbReference type="FunFam" id="3.90.15.10:FF:000001">
    <property type="entry name" value="DNA topoisomerase I"/>
    <property type="match status" value="1"/>
</dbReference>
<comment type="function">
    <text evidence="7">Releases the supercoiling and torsional tension of DNA introduced during the DNA replication and transcription by transiently cleaving and rejoining one strand of the DNA duplex. Introduces a single-strand break via transesterification at the specific target site 5'-[CT]CCTTp site in duplex DNA. The scissile phosphodiester is attacked by the catalytic tyrosine of the enzyme, resulting in the formation of a DNA-(3'-phosphotyrosyl)-enzyme intermediate and the expulsion of a 5'-OH DNA strand. The free DNA strand then undergoes passage around the unbroken strand thus removing DNA supercoils. Finally, in the religation step, the DNA 5'-OH attacks the covalent intermediate to expel the active-site tyrosine and restore the DNA phosphodiester backbone.</text>
</comment>
<feature type="coiled-coil region" evidence="8">
    <location>
        <begin position="635"/>
        <end position="701"/>
    </location>
</feature>
<accession>A0ABD1E909</accession>
<evidence type="ECO:0000256" key="5">
    <source>
        <dbReference type="ARBA" id="ARBA00023235"/>
    </source>
</evidence>
<dbReference type="InterPro" id="IPR011010">
    <property type="entry name" value="DNA_brk_join_enz"/>
</dbReference>
<feature type="compositionally biased region" description="Basic and acidic residues" evidence="9">
    <location>
        <begin position="19"/>
        <end position="30"/>
    </location>
</feature>
<dbReference type="InterPro" id="IPR025834">
    <property type="entry name" value="TopoI_C_dom"/>
</dbReference>
<evidence type="ECO:0000256" key="4">
    <source>
        <dbReference type="ARBA" id="ARBA00023125"/>
    </source>
</evidence>
<dbReference type="InterPro" id="IPR001631">
    <property type="entry name" value="TopoI"/>
</dbReference>
<gene>
    <name evidence="11" type="ORF">ABEB36_011737</name>
</gene>
<dbReference type="GO" id="GO:0006265">
    <property type="term" value="P:DNA topological change"/>
    <property type="evidence" value="ECO:0007669"/>
    <property type="project" value="UniProtKB-UniRule"/>
</dbReference>
<dbReference type="SMART" id="SM00435">
    <property type="entry name" value="TOPEUc"/>
    <property type="match status" value="1"/>
</dbReference>
<dbReference type="EMBL" id="JBDJPC010000009">
    <property type="protein sequence ID" value="KAL1491085.1"/>
    <property type="molecule type" value="Genomic_DNA"/>
</dbReference>
<feature type="compositionally biased region" description="Acidic residues" evidence="9">
    <location>
        <begin position="77"/>
        <end position="93"/>
    </location>
</feature>
<dbReference type="CDD" id="cd03488">
    <property type="entry name" value="Topoisomer_IB_N_htopoI_like"/>
    <property type="match status" value="1"/>
</dbReference>
<dbReference type="FunFam" id="1.10.132.10:FF:000001">
    <property type="entry name" value="DNA topoisomerase I"/>
    <property type="match status" value="1"/>
</dbReference>
<evidence type="ECO:0000256" key="3">
    <source>
        <dbReference type="ARBA" id="ARBA00023029"/>
    </source>
</evidence>
<feature type="active site" description="O-(3'-phospho-DNA)-tyrosine intermediate" evidence="6">
    <location>
        <position position="713"/>
    </location>
</feature>
<sequence length="760" mass="90030">MKCLNFACLPLEEVLAKQKIKEEEPPKQEEVSTDDDDDKLVIKDEPDNYAVNNWSQVSQASSCDYNLSQFDKNEPNFSDDDQFENEIQDESQDEDFKPKTELEDSDEDIPLSARLKRKVRDSDDDEDDVPLMSRKKIKKEEKKKKKKKRDDSDDDEIKPQKKVKKEKIKQEVKQEDSSPKKGGRKKKEEEETEIWKWWEEEKKEDGVKWKFLEHKGPVFAPPYEPLPKNIKFYYNDEEMKLSHETEEVASFYAKMLDHDYTTKDAFNKNFFHDWREVMTDKERSKITDLKKCNFKQMHAYFTDLAEKNRNKTKEEKQMLKEKNEALLKEYGFCVIDGHKEKIGNFKIEPPGLFRGRGEHPKMGKLKRRVEAEDIIINCSKDSKIPEPPPGHRWKEVRHDNKVTWLASWTENVQNQVKYIMLNPSSKLKGEKDWQKYETARKLHQKVDKIRENYQADWKSKEMRIRQRAVALYFIDKLALRAGNEKDEDQADTVGCCSLRCEHIELHEEKDGKDYVVVFDFLGKDSIRYYNEVPVEKRVFKNLQLFMENKKQGDDLFDRLNTQIMNKHLNDLMEGLTAKVFRTYNASWTLQQQLDELTNADDTVAEKILSYNRANRAVAVLCNHQRAVPKGHQKSMEKLKEKIDAKRDQIKDAERQVKDAQREAKHGSVKEKVAYDKKKKQLERLKDQLTKLEIQETDRDENKTIALGTSKLNYLDPRISVAWCKKYEVPIEKIYNKTQRAKFRWAIDMAGPDYRFDRIKK</sequence>
<dbReference type="Gene3D" id="1.10.132.10">
    <property type="match status" value="1"/>
</dbReference>
<dbReference type="InterPro" id="IPR013499">
    <property type="entry name" value="TopoI_euk"/>
</dbReference>
<comment type="catalytic activity">
    <reaction evidence="1 6 7">
        <text>ATP-independent breakage of single-stranded DNA, followed by passage and rejoining.</text>
        <dbReference type="EC" id="5.6.2.1"/>
    </reaction>
</comment>
<dbReference type="InterPro" id="IPR008336">
    <property type="entry name" value="TopoI_DNA-bd_euk"/>
</dbReference>
<reference evidence="11 12" key="1">
    <citation type="submission" date="2024-05" db="EMBL/GenBank/DDBJ databases">
        <title>Genetic variation in Jamaican populations of the coffee berry borer (Hypothenemus hampei).</title>
        <authorList>
            <person name="Errbii M."/>
            <person name="Myrie A."/>
        </authorList>
    </citation>
    <scope>NUCLEOTIDE SEQUENCE [LARGE SCALE GENOMIC DNA]</scope>
    <source>
        <strain evidence="11">JA-Hopewell-2020-01-JO</strain>
        <tissue evidence="11">Whole body</tissue>
    </source>
</reference>
<dbReference type="EC" id="5.6.2.1" evidence="7"/>
<dbReference type="InterPro" id="IPR036202">
    <property type="entry name" value="TopoI_DNA-bd_euk_N_sf"/>
</dbReference>
<dbReference type="GO" id="GO:0005634">
    <property type="term" value="C:nucleus"/>
    <property type="evidence" value="ECO:0007669"/>
    <property type="project" value="UniProtKB-ARBA"/>
</dbReference>
<keyword evidence="12" id="KW-1185">Reference proteome</keyword>
<dbReference type="InterPro" id="IPR013030">
    <property type="entry name" value="DNA_topo_DNA_db_N_dom2"/>
</dbReference>
<dbReference type="Gene3D" id="2.170.11.10">
    <property type="entry name" value="DNA Topoisomerase I, domain 2"/>
    <property type="match status" value="1"/>
</dbReference>
<dbReference type="SUPFAM" id="SSF46596">
    <property type="entry name" value="Eukaryotic DNA topoisomerase I, dispensable insert domain"/>
    <property type="match status" value="1"/>
</dbReference>
<dbReference type="CDD" id="cd00659">
    <property type="entry name" value="Topo_IB_C"/>
    <property type="match status" value="1"/>
</dbReference>
<dbReference type="PROSITE" id="PS52038">
    <property type="entry name" value="TOPO_IB_2"/>
    <property type="match status" value="1"/>
</dbReference>
<dbReference type="InterPro" id="IPR014711">
    <property type="entry name" value="TopoI_cat_a-hlx-sub_euk"/>
</dbReference>
<dbReference type="GO" id="GO:0003917">
    <property type="term" value="F:DNA topoisomerase type I (single strand cut, ATP-independent) activity"/>
    <property type="evidence" value="ECO:0007669"/>
    <property type="project" value="UniProtKB-UniRule"/>
</dbReference>
<dbReference type="GO" id="GO:0003677">
    <property type="term" value="F:DNA binding"/>
    <property type="evidence" value="ECO:0007669"/>
    <property type="project" value="UniProtKB-UniRule"/>
</dbReference>
<dbReference type="FunFam" id="2.170.11.10:FF:000002">
    <property type="entry name" value="DNA topoisomerase I"/>
    <property type="match status" value="1"/>
</dbReference>
<dbReference type="PANTHER" id="PTHR10290:SF3">
    <property type="entry name" value="DNA TOPOISOMERASE 1"/>
    <property type="match status" value="1"/>
</dbReference>
<dbReference type="InterPro" id="IPR018521">
    <property type="entry name" value="TopoIB_AS"/>
</dbReference>
<dbReference type="FunFam" id="1.10.10.41:FF:000001">
    <property type="entry name" value="DNA topoisomerase I"/>
    <property type="match status" value="1"/>
</dbReference>
<evidence type="ECO:0000256" key="9">
    <source>
        <dbReference type="SAM" id="MobiDB-lite"/>
    </source>
</evidence>
<dbReference type="SUPFAM" id="SSF56349">
    <property type="entry name" value="DNA breaking-rejoining enzymes"/>
    <property type="match status" value="1"/>
</dbReference>
<evidence type="ECO:0000313" key="11">
    <source>
        <dbReference type="EMBL" id="KAL1491085.1"/>
    </source>
</evidence>
<evidence type="ECO:0000259" key="10">
    <source>
        <dbReference type="SMART" id="SM00435"/>
    </source>
</evidence>
<dbReference type="AlphaFoldDB" id="A0ABD1E909"/>
<proteinExistence type="inferred from homology"/>
<evidence type="ECO:0000256" key="2">
    <source>
        <dbReference type="ARBA" id="ARBA00006645"/>
    </source>
</evidence>
<dbReference type="InterPro" id="IPR051062">
    <property type="entry name" value="Topoisomerase_IB"/>
</dbReference>
<comment type="similarity">
    <text evidence="2 6 7">Belongs to the type IB topoisomerase family.</text>
</comment>
<feature type="compositionally biased region" description="Basic residues" evidence="9">
    <location>
        <begin position="133"/>
        <end position="148"/>
    </location>
</feature>
<dbReference type="PRINTS" id="PR00416">
    <property type="entry name" value="EUTPISMRASEI"/>
</dbReference>
<keyword evidence="8" id="KW-0175">Coiled coil</keyword>
<keyword evidence="3 6" id="KW-0799">Topoisomerase</keyword>
<dbReference type="Proteomes" id="UP001566132">
    <property type="component" value="Unassembled WGS sequence"/>
</dbReference>
<feature type="region of interest" description="Disordered" evidence="9">
    <location>
        <begin position="67"/>
        <end position="187"/>
    </location>
</feature>
<feature type="coiled-coil region" evidence="8">
    <location>
        <begin position="302"/>
        <end position="329"/>
    </location>
</feature>
<dbReference type="Pfam" id="PF02919">
    <property type="entry name" value="Topoisom_I_N"/>
    <property type="match status" value="1"/>
</dbReference>
<evidence type="ECO:0000256" key="7">
    <source>
        <dbReference type="RuleBase" id="RU365101"/>
    </source>
</evidence>
<dbReference type="Gene3D" id="1.10.10.41">
    <property type="entry name" value="Yeast DNA topoisomerase - domain 1"/>
    <property type="match status" value="1"/>
</dbReference>
<dbReference type="InterPro" id="IPR014727">
    <property type="entry name" value="TopoI_cat_a/b-sub_euk"/>
</dbReference>
<dbReference type="InterPro" id="IPR013034">
    <property type="entry name" value="DNA_topo_DNA_db_N_dom1"/>
</dbReference>
<dbReference type="Pfam" id="PF01028">
    <property type="entry name" value="Topoisom_I"/>
    <property type="match status" value="1"/>
</dbReference>
<organism evidence="11 12">
    <name type="scientific">Hypothenemus hampei</name>
    <name type="common">Coffee berry borer</name>
    <dbReference type="NCBI Taxonomy" id="57062"/>
    <lineage>
        <taxon>Eukaryota</taxon>
        <taxon>Metazoa</taxon>
        <taxon>Ecdysozoa</taxon>
        <taxon>Arthropoda</taxon>
        <taxon>Hexapoda</taxon>
        <taxon>Insecta</taxon>
        <taxon>Pterygota</taxon>
        <taxon>Neoptera</taxon>
        <taxon>Endopterygota</taxon>
        <taxon>Coleoptera</taxon>
        <taxon>Polyphaga</taxon>
        <taxon>Cucujiformia</taxon>
        <taxon>Curculionidae</taxon>
        <taxon>Scolytinae</taxon>
        <taxon>Hypothenemus</taxon>
    </lineage>
</organism>
<protein>
    <recommendedName>
        <fullName evidence="7">DNA topoisomerase I</fullName>
        <ecNumber evidence="7">5.6.2.1</ecNumber>
    </recommendedName>
    <alternativeName>
        <fullName evidence="7">DNA topoisomerase 1</fullName>
    </alternativeName>
</protein>
<evidence type="ECO:0000256" key="8">
    <source>
        <dbReference type="SAM" id="Coils"/>
    </source>
</evidence>
<dbReference type="InterPro" id="IPR013500">
    <property type="entry name" value="TopoI_cat_euk"/>
</dbReference>